<dbReference type="InterPro" id="IPR036515">
    <property type="entry name" value="Transposase_17_sf"/>
</dbReference>
<dbReference type="PANTHER" id="PTHR33360:SF2">
    <property type="entry name" value="TRANSPOSASE FOR INSERTION SEQUENCE ELEMENT IS200"/>
    <property type="match status" value="1"/>
</dbReference>
<evidence type="ECO:0000259" key="1">
    <source>
        <dbReference type="SMART" id="SM01321"/>
    </source>
</evidence>
<sequence length="148" mass="17056">MVSNSDYRRGRSAVSAMHVHLVFVTKYRRGVLTEELLTTCEHVMRDVCTDFECELVEFNGDHDHVHLLIEYPPKVAVSKLVNSLEGVSARRLRDEYRGWVNRHSMNGHFWSPSYFAASCGGAPLSIIQQYIEQQQRPPRTPGRPKLMR</sequence>
<keyword evidence="3" id="KW-1185">Reference proteome</keyword>
<proteinExistence type="predicted"/>
<dbReference type="InterPro" id="IPR002686">
    <property type="entry name" value="Transposase_17"/>
</dbReference>
<organism evidence="2 3">
    <name type="scientific">Nocardia vinacea</name>
    <dbReference type="NCBI Taxonomy" id="96468"/>
    <lineage>
        <taxon>Bacteria</taxon>
        <taxon>Bacillati</taxon>
        <taxon>Actinomycetota</taxon>
        <taxon>Actinomycetes</taxon>
        <taxon>Mycobacteriales</taxon>
        <taxon>Nocardiaceae</taxon>
        <taxon>Nocardia</taxon>
    </lineage>
</organism>
<dbReference type="EMBL" id="CP109441">
    <property type="protein sequence ID" value="WUV42545.1"/>
    <property type="molecule type" value="Genomic_DNA"/>
</dbReference>
<dbReference type="SMART" id="SM01321">
    <property type="entry name" value="Y1_Tnp"/>
    <property type="match status" value="1"/>
</dbReference>
<evidence type="ECO:0000313" key="2">
    <source>
        <dbReference type="EMBL" id="WUV42545.1"/>
    </source>
</evidence>
<reference evidence="2" key="1">
    <citation type="submission" date="2022-10" db="EMBL/GenBank/DDBJ databases">
        <title>The complete genomes of actinobacterial strains from the NBC collection.</title>
        <authorList>
            <person name="Joergensen T.S."/>
            <person name="Alvarez Arevalo M."/>
            <person name="Sterndorff E.B."/>
            <person name="Faurdal D."/>
            <person name="Vuksanovic O."/>
            <person name="Mourched A.-S."/>
            <person name="Charusanti P."/>
            <person name="Shaw S."/>
            <person name="Blin K."/>
            <person name="Weber T."/>
        </authorList>
    </citation>
    <scope>NUCLEOTIDE SEQUENCE</scope>
    <source>
        <strain evidence="2">NBC_01482</strain>
    </source>
</reference>
<accession>A0ABZ1YKN2</accession>
<dbReference type="SUPFAM" id="SSF143422">
    <property type="entry name" value="Transposase IS200-like"/>
    <property type="match status" value="1"/>
</dbReference>
<name>A0ABZ1YKN2_9NOCA</name>
<dbReference type="PANTHER" id="PTHR33360">
    <property type="entry name" value="TRANSPOSASE FOR INSERTION SEQUENCE ELEMENT IS200"/>
    <property type="match status" value="1"/>
</dbReference>
<gene>
    <name evidence="2" type="primary">tnpA</name>
    <name evidence="2" type="ORF">OG563_25140</name>
</gene>
<dbReference type="Gene3D" id="3.30.70.1290">
    <property type="entry name" value="Transposase IS200-like"/>
    <property type="match status" value="1"/>
</dbReference>
<dbReference type="RefSeq" id="WP_327099601.1">
    <property type="nucleotide sequence ID" value="NZ_CP109149.1"/>
</dbReference>
<evidence type="ECO:0000313" key="3">
    <source>
        <dbReference type="Proteomes" id="UP001432062"/>
    </source>
</evidence>
<dbReference type="Proteomes" id="UP001432062">
    <property type="component" value="Chromosome"/>
</dbReference>
<dbReference type="NCBIfam" id="NF033573">
    <property type="entry name" value="transpos_IS200"/>
    <property type="match status" value="1"/>
</dbReference>
<feature type="domain" description="Transposase IS200-like" evidence="1">
    <location>
        <begin position="14"/>
        <end position="134"/>
    </location>
</feature>
<dbReference type="Pfam" id="PF01797">
    <property type="entry name" value="Y1_Tnp"/>
    <property type="match status" value="1"/>
</dbReference>
<protein>
    <submittedName>
        <fullName evidence="2">IS200/IS605 family transposase</fullName>
    </submittedName>
</protein>